<reference evidence="15" key="1">
    <citation type="submission" date="2021-12" db="EMBL/GenBank/DDBJ databases">
        <title>Comparative genomics, transcriptomics and evolutionary studies reveal genomic signatures of adaptation to plant cell wall in hemibiotrophic fungi.</title>
        <authorList>
            <consortium name="DOE Joint Genome Institute"/>
            <person name="Baroncelli R."/>
            <person name="Diaz J.F."/>
            <person name="Benocci T."/>
            <person name="Peng M."/>
            <person name="Battaglia E."/>
            <person name="Haridas S."/>
            <person name="Andreopoulos W."/>
            <person name="Labutti K."/>
            <person name="Pangilinan J."/>
            <person name="Floch G.L."/>
            <person name="Makela M.R."/>
            <person name="Henrissat B."/>
            <person name="Grigoriev I.V."/>
            <person name="Crouch J.A."/>
            <person name="De Vries R.P."/>
            <person name="Sukno S.A."/>
            <person name="Thon M.R."/>
        </authorList>
    </citation>
    <scope>NUCLEOTIDE SEQUENCE</scope>
    <source>
        <strain evidence="15">CBS 112980</strain>
    </source>
</reference>
<dbReference type="Gene3D" id="1.20.1560.10">
    <property type="entry name" value="ABC transporter type 1, transmembrane domain"/>
    <property type="match status" value="1"/>
</dbReference>
<dbReference type="PROSITE" id="PS50893">
    <property type="entry name" value="ABC_TRANSPORTER_2"/>
    <property type="match status" value="1"/>
</dbReference>
<feature type="compositionally biased region" description="Basic and acidic residues" evidence="11">
    <location>
        <begin position="337"/>
        <end position="347"/>
    </location>
</feature>
<keyword evidence="15" id="KW-0378">Hydrolase</keyword>
<dbReference type="Pfam" id="PF00005">
    <property type="entry name" value="ABC_tran"/>
    <property type="match status" value="1"/>
</dbReference>
<gene>
    <name evidence="15" type="ORF">BDZ83DRAFT_691982</name>
</gene>
<dbReference type="SMART" id="SM00382">
    <property type="entry name" value="AAA"/>
    <property type="match status" value="1"/>
</dbReference>
<evidence type="ECO:0000256" key="11">
    <source>
        <dbReference type="SAM" id="MobiDB-lite"/>
    </source>
</evidence>
<keyword evidence="5 12" id="KW-0812">Transmembrane</keyword>
<evidence type="ECO:0000256" key="9">
    <source>
        <dbReference type="ARBA" id="ARBA00023136"/>
    </source>
</evidence>
<evidence type="ECO:0000313" key="16">
    <source>
        <dbReference type="Proteomes" id="UP001244207"/>
    </source>
</evidence>
<keyword evidence="7" id="KW-0067">ATP-binding</keyword>
<dbReference type="SUPFAM" id="SSF90123">
    <property type="entry name" value="ABC transporter transmembrane region"/>
    <property type="match status" value="1"/>
</dbReference>
<dbReference type="PANTHER" id="PTHR24223:SF399">
    <property type="entry name" value="ABC TRANSPORTER ATNG"/>
    <property type="match status" value="1"/>
</dbReference>
<evidence type="ECO:0000256" key="6">
    <source>
        <dbReference type="ARBA" id="ARBA00022741"/>
    </source>
</evidence>
<protein>
    <submittedName>
        <fullName evidence="15">P-loop containing nucleoside triphosphate hydrolase protein</fullName>
    </submittedName>
</protein>
<comment type="subcellular location">
    <subcellularLocation>
        <location evidence="1">Cell membrane</location>
        <topology evidence="1">Multi-pass membrane protein</topology>
    </subcellularLocation>
</comment>
<feature type="transmembrane region" description="Helical" evidence="12">
    <location>
        <begin position="124"/>
        <end position="140"/>
    </location>
</feature>
<evidence type="ECO:0000313" key="15">
    <source>
        <dbReference type="EMBL" id="KAK1728938.1"/>
    </source>
</evidence>
<dbReference type="InterPro" id="IPR036640">
    <property type="entry name" value="ABC1_TM_sf"/>
</dbReference>
<sequence length="590" mass="64430">MPTTWGYMPLSRSAASCALPSSSGKSEAPRPGIEKQPKLITSIFRFVLVPVASKSGISLHQRLLKAVMHAPLSLFAKTDTGSITTRFSQDVGLIDRSLPLALVISLASFFTCIGKAFLIASASWYIAISFPILILIFYYIQRAYLRTSRQLRLLDLEEKAPVYTHFLETLSGLPTIRAQALTHPSTTHAHTLIDRSQRPFYILLLTQQWLTLVLDLTTTALALLVVGLAVHLRDTVSVALTGVSLVQLISFTETLKLLIQFWTSLETSIGAVARIKNFAEETPDEVEADARKRVTMESPSAAGGQMRQTSEAAIVHGWPSHGAIEINNIVASYDQQTRPETDTDEAHPGTTTKALDGISLSIPPGSKIGIVGRTGSGKSSLLLALLRLLPLSSGTISIDGVPLDALPLLPLRSALVAITQDQFVLPGTVRQNLDPLGMVPDGDASDVGAENVLVSALTRVGLWDTIRENGGLEAQFAEEALSHGQRQLFFLARAILRKDVGRVLLLDEATSSVDTHTERMVKDLIRNEFKDHTIIAIAHRLDTVVDFDRVVVLDKGRVVEVGNPRDLLSQGRGRFRELWDASRRQAGEQR</sequence>
<evidence type="ECO:0000256" key="5">
    <source>
        <dbReference type="ARBA" id="ARBA00022692"/>
    </source>
</evidence>
<keyword evidence="8 12" id="KW-1133">Transmembrane helix</keyword>
<dbReference type="CDD" id="cd18580">
    <property type="entry name" value="ABC_6TM_ABCC_D2"/>
    <property type="match status" value="1"/>
</dbReference>
<keyword evidence="10" id="KW-0325">Glycoprotein</keyword>
<comment type="caution">
    <text evidence="15">The sequence shown here is derived from an EMBL/GenBank/DDBJ whole genome shotgun (WGS) entry which is preliminary data.</text>
</comment>
<comment type="similarity">
    <text evidence="2">Belongs to the ABC transporter superfamily. ABCC family. Conjugate transporter (TC 3.A.1.208) subfamily.</text>
</comment>
<keyword evidence="3" id="KW-0813">Transport</keyword>
<evidence type="ECO:0000256" key="1">
    <source>
        <dbReference type="ARBA" id="ARBA00004651"/>
    </source>
</evidence>
<evidence type="ECO:0000259" key="13">
    <source>
        <dbReference type="PROSITE" id="PS50893"/>
    </source>
</evidence>
<dbReference type="InterPro" id="IPR044726">
    <property type="entry name" value="ABCC_6TM_D2"/>
</dbReference>
<dbReference type="GO" id="GO:0005886">
    <property type="term" value="C:plasma membrane"/>
    <property type="evidence" value="ECO:0007669"/>
    <property type="project" value="UniProtKB-SubCell"/>
</dbReference>
<dbReference type="InterPro" id="IPR003593">
    <property type="entry name" value="AAA+_ATPase"/>
</dbReference>
<keyword evidence="9 12" id="KW-0472">Membrane</keyword>
<dbReference type="GO" id="GO:0005524">
    <property type="term" value="F:ATP binding"/>
    <property type="evidence" value="ECO:0007669"/>
    <property type="project" value="UniProtKB-KW"/>
</dbReference>
<organism evidence="15 16">
    <name type="scientific">Glomerella acutata</name>
    <name type="common">Colletotrichum acutatum</name>
    <dbReference type="NCBI Taxonomy" id="27357"/>
    <lineage>
        <taxon>Eukaryota</taxon>
        <taxon>Fungi</taxon>
        <taxon>Dikarya</taxon>
        <taxon>Ascomycota</taxon>
        <taxon>Pezizomycotina</taxon>
        <taxon>Sordariomycetes</taxon>
        <taxon>Hypocreomycetidae</taxon>
        <taxon>Glomerellales</taxon>
        <taxon>Glomerellaceae</taxon>
        <taxon>Colletotrichum</taxon>
        <taxon>Colletotrichum acutatum species complex</taxon>
    </lineage>
</organism>
<evidence type="ECO:0000256" key="8">
    <source>
        <dbReference type="ARBA" id="ARBA00022989"/>
    </source>
</evidence>
<proteinExistence type="inferred from homology"/>
<dbReference type="GO" id="GO:0016887">
    <property type="term" value="F:ATP hydrolysis activity"/>
    <property type="evidence" value="ECO:0007669"/>
    <property type="project" value="InterPro"/>
</dbReference>
<evidence type="ECO:0000256" key="4">
    <source>
        <dbReference type="ARBA" id="ARBA00022475"/>
    </source>
</evidence>
<feature type="transmembrane region" description="Helical" evidence="12">
    <location>
        <begin position="209"/>
        <end position="230"/>
    </location>
</feature>
<dbReference type="Gene3D" id="3.40.50.300">
    <property type="entry name" value="P-loop containing nucleotide triphosphate hydrolases"/>
    <property type="match status" value="1"/>
</dbReference>
<feature type="domain" description="ABC transporter" evidence="13">
    <location>
        <begin position="324"/>
        <end position="580"/>
    </location>
</feature>
<dbReference type="RefSeq" id="XP_060368993.1">
    <property type="nucleotide sequence ID" value="XM_060511322.1"/>
</dbReference>
<dbReference type="InterPro" id="IPR017871">
    <property type="entry name" value="ABC_transporter-like_CS"/>
</dbReference>
<dbReference type="EMBL" id="JAHMHS010000014">
    <property type="protein sequence ID" value="KAK1728938.1"/>
    <property type="molecule type" value="Genomic_DNA"/>
</dbReference>
<evidence type="ECO:0000256" key="7">
    <source>
        <dbReference type="ARBA" id="ARBA00022840"/>
    </source>
</evidence>
<evidence type="ECO:0000256" key="10">
    <source>
        <dbReference type="ARBA" id="ARBA00023180"/>
    </source>
</evidence>
<dbReference type="GO" id="GO:0140359">
    <property type="term" value="F:ABC-type transporter activity"/>
    <property type="evidence" value="ECO:0007669"/>
    <property type="project" value="InterPro"/>
</dbReference>
<dbReference type="SUPFAM" id="SSF52540">
    <property type="entry name" value="P-loop containing nucleoside triphosphate hydrolases"/>
    <property type="match status" value="1"/>
</dbReference>
<name>A0AAD8XKC2_GLOAC</name>
<dbReference type="AlphaFoldDB" id="A0AAD8XKC2"/>
<dbReference type="InterPro" id="IPR003439">
    <property type="entry name" value="ABC_transporter-like_ATP-bd"/>
</dbReference>
<evidence type="ECO:0000256" key="12">
    <source>
        <dbReference type="SAM" id="Phobius"/>
    </source>
</evidence>
<feature type="region of interest" description="Disordered" evidence="11">
    <location>
        <begin position="336"/>
        <end position="358"/>
    </location>
</feature>
<dbReference type="PROSITE" id="PS00211">
    <property type="entry name" value="ABC_TRANSPORTER_1"/>
    <property type="match status" value="1"/>
</dbReference>
<dbReference type="Pfam" id="PF00664">
    <property type="entry name" value="ABC_membrane"/>
    <property type="match status" value="1"/>
</dbReference>
<dbReference type="InterPro" id="IPR011527">
    <property type="entry name" value="ABC1_TM_dom"/>
</dbReference>
<keyword evidence="16" id="KW-1185">Reference proteome</keyword>
<accession>A0AAD8XKC2</accession>
<dbReference type="PANTHER" id="PTHR24223">
    <property type="entry name" value="ATP-BINDING CASSETTE SUB-FAMILY C"/>
    <property type="match status" value="1"/>
</dbReference>
<keyword evidence="4" id="KW-1003">Cell membrane</keyword>
<evidence type="ECO:0000256" key="3">
    <source>
        <dbReference type="ARBA" id="ARBA00022448"/>
    </source>
</evidence>
<keyword evidence="6" id="KW-0547">Nucleotide-binding</keyword>
<dbReference type="FunFam" id="3.40.50.300:FF:002145">
    <property type="entry name" value="ABC transporter (MsbA subfamily)"/>
    <property type="match status" value="1"/>
</dbReference>
<dbReference type="InterPro" id="IPR050173">
    <property type="entry name" value="ABC_transporter_C-like"/>
</dbReference>
<dbReference type="PROSITE" id="PS50929">
    <property type="entry name" value="ABC_TM1F"/>
    <property type="match status" value="1"/>
</dbReference>
<dbReference type="Proteomes" id="UP001244207">
    <property type="component" value="Unassembled WGS sequence"/>
</dbReference>
<evidence type="ECO:0000256" key="2">
    <source>
        <dbReference type="ARBA" id="ARBA00009726"/>
    </source>
</evidence>
<evidence type="ECO:0000259" key="14">
    <source>
        <dbReference type="PROSITE" id="PS50929"/>
    </source>
</evidence>
<dbReference type="InterPro" id="IPR027417">
    <property type="entry name" value="P-loop_NTPase"/>
</dbReference>
<feature type="domain" description="ABC transmembrane type-1" evidence="14">
    <location>
        <begin position="39"/>
        <end position="267"/>
    </location>
</feature>
<dbReference type="GeneID" id="85395220"/>